<feature type="domain" description="Reverse transcriptase" evidence="2">
    <location>
        <begin position="1077"/>
        <end position="1356"/>
    </location>
</feature>
<dbReference type="Pfam" id="PF00078">
    <property type="entry name" value="RVT_1"/>
    <property type="match status" value="1"/>
</dbReference>
<dbReference type="SUPFAM" id="SSF56219">
    <property type="entry name" value="DNase I-like"/>
    <property type="match status" value="1"/>
</dbReference>
<dbReference type="PROSITE" id="PS50878">
    <property type="entry name" value="RT_POL"/>
    <property type="match status" value="1"/>
</dbReference>
<dbReference type="InterPro" id="IPR000477">
    <property type="entry name" value="RT_dom"/>
</dbReference>
<comment type="caution">
    <text evidence="3">The sequence shown here is derived from an EMBL/GenBank/DDBJ whole genome shotgun (WGS) entry which is preliminary data.</text>
</comment>
<sequence length="1496" mass="166108">MFFPPNPKLDVSAVTECDLFRQAMHSCYLHPEGRTLIVLFTSKAKAARWCGRVLPFRGQPTTLRHYRRPEDPLTHLDTVETEQSLAYSFRLLHVPTNIKALQIWDLLKTLDVDVQSTDQALNLGSGESDVNSFLIVTGSSKAPPTLAGKTRITIGSIKVGIYHFQDHGNMPCRKCAAIDHQVERCTNSTVHSSRIITMPVDMWNNPQICDIHGLTSYSEWRVQVQRYVPPKEMATQTDAMAITHEAGTQATMVVAYGTSTESEAVDCASQTEASSTHLHPTTKEDTFPNNQNGSTPACTWDDPTWTSRFHVPPPTVLTTGRETGAPLPDNSWDNTIGIGQNQSSPTMEMLDIHQAVTPLDRADAPQQTAELAPNPNTGATTAVPTYPTQMGEDQDMVIECPAVPTSADTYMDQDLHTADMRGPLPGTQCSDAARRVSITEHLDQLPTDRAADVDMTGVADTSVHTPAAGERGVEMAGTAEAQAHQSRLEDHGQTNASNHDLNNRDSPTSLPPQRPRSPTTVSRSTLMQEPSHDQTYLTPIDLTTADENHGPSMYYHRGGTIASFLGDRRWCKGRVPARGQCCMHALYCAYATHEWTALSTRSDQVAENILQLKRSIHKMVAGHQALRDLFHTRWLASLTTSGPPTQPTLTEYIHALFARVEAAHPAQGLAPADWGGFPEFAAVSACWNKPIYILQEQPVKDTWWLWVVRYCPGDDQVTKVALPAHDWDAAITQWTADTIVLVHSNGNHFDPLYLRASKPVLPAESHTAAPPLAAIFLPPQAASAVKQPSHTIAYPGIIHVPNKAKLPVGLAKRIDTWVRHETAELDGVQYESPIRTIEQVEPFLTDFPYRSRAMLWSLGTPDRVISRCSGATITEWGQHLLLSNCYTTMSAVICLTPTELHQHTVEEWKQASIDALTMEEALRVALDPSAWYDHLIPPTDYSGVFNPAFLTALTPPHQLWLAIIAALLDKEGMEEDDLPEKLTLADLHNLAHIDGMLSIIDHLIRGKWGPFWTWIQTNAYAWGYSEHPDHLRVLSQNVNGFRLDTVHAWMASWKAQLTHSRLDAICIQETHVGSTDAAEKLTMQWNNFGEADILPLKKKGNSANALDYRPIALLNSAYKIFAQVISLRLQPLLVSTIGAQQQGFVPGRTLDDSIALFQRTLARQQRDPTLPLAASAAVICLDIKKAYDSMERAHLFCTMEAMGFPTAFVTLIERMHQDTSVQFVVNGIRSNRLPQTSGIRQGCPLAPSLFILGMEPLLTTLHAGAREHGIMFQDGHASHPLICNAHVDDTAIYLQRLSSLPWILRHLQDYGDMSGLHIQLQKSFGICLNTFHTPKVVHGIPFVSGPDRRRYLGIQVGLGSLSDANWSLCYQSIEERLRLANIKPLHQPARAIILRAIVHPKIAFLATYLQPSDHWISRLEALIFRFWWRGSTVALPGKLPTYIAKSHLSKPTRQDGWGLPDVRRIAQQQALRRFVRLVHSPDGWAHAIALSGLQLP</sequence>
<organism evidence="3 4">
    <name type="scientific">Aphanomyces astaci</name>
    <name type="common">Crayfish plague agent</name>
    <dbReference type="NCBI Taxonomy" id="112090"/>
    <lineage>
        <taxon>Eukaryota</taxon>
        <taxon>Sar</taxon>
        <taxon>Stramenopiles</taxon>
        <taxon>Oomycota</taxon>
        <taxon>Saprolegniomycetes</taxon>
        <taxon>Saprolegniales</taxon>
        <taxon>Verrucalvaceae</taxon>
        <taxon>Aphanomyces</taxon>
    </lineage>
</organism>
<feature type="region of interest" description="Disordered" evidence="1">
    <location>
        <begin position="272"/>
        <end position="298"/>
    </location>
</feature>
<reference evidence="3 4" key="1">
    <citation type="submission" date="2018-08" db="EMBL/GenBank/DDBJ databases">
        <title>Aphanomyces genome sequencing and annotation.</title>
        <authorList>
            <person name="Minardi D."/>
            <person name="Oidtmann B."/>
            <person name="Van Der Giezen M."/>
            <person name="Studholme D.J."/>
        </authorList>
    </citation>
    <scope>NUCLEOTIDE SEQUENCE [LARGE SCALE GENOMIC DNA]</scope>
    <source>
        <strain evidence="3 4">197901</strain>
    </source>
</reference>
<evidence type="ECO:0000259" key="2">
    <source>
        <dbReference type="PROSITE" id="PS50878"/>
    </source>
</evidence>
<dbReference type="PANTHER" id="PTHR19446">
    <property type="entry name" value="REVERSE TRANSCRIPTASES"/>
    <property type="match status" value="1"/>
</dbReference>
<evidence type="ECO:0000313" key="3">
    <source>
        <dbReference type="EMBL" id="RHZ41152.1"/>
    </source>
</evidence>
<dbReference type="SUPFAM" id="SSF56672">
    <property type="entry name" value="DNA/RNA polymerases"/>
    <property type="match status" value="1"/>
</dbReference>
<feature type="compositionally biased region" description="Polar residues" evidence="1">
    <location>
        <begin position="516"/>
        <end position="535"/>
    </location>
</feature>
<dbReference type="EMBL" id="QUTE01001635">
    <property type="protein sequence ID" value="RHZ41152.1"/>
    <property type="molecule type" value="Genomic_DNA"/>
</dbReference>
<feature type="compositionally biased region" description="Polar residues" evidence="1">
    <location>
        <begin position="287"/>
        <end position="297"/>
    </location>
</feature>
<feature type="region of interest" description="Disordered" evidence="1">
    <location>
        <begin position="477"/>
        <end position="535"/>
    </location>
</feature>
<dbReference type="InterPro" id="IPR043502">
    <property type="entry name" value="DNA/RNA_pol_sf"/>
</dbReference>
<dbReference type="VEuPathDB" id="FungiDB:H257_11979"/>
<evidence type="ECO:0000313" key="4">
    <source>
        <dbReference type="Proteomes" id="UP000266196"/>
    </source>
</evidence>
<feature type="non-terminal residue" evidence="3">
    <location>
        <position position="1496"/>
    </location>
</feature>
<evidence type="ECO:0000256" key="1">
    <source>
        <dbReference type="SAM" id="MobiDB-lite"/>
    </source>
</evidence>
<dbReference type="InterPro" id="IPR036691">
    <property type="entry name" value="Endo/exonu/phosph_ase_sf"/>
</dbReference>
<proteinExistence type="predicted"/>
<dbReference type="VEuPathDB" id="FungiDB:H257_19134"/>
<protein>
    <recommendedName>
        <fullName evidence="2">Reverse transcriptase domain-containing protein</fullName>
    </recommendedName>
</protein>
<feature type="compositionally biased region" description="Polar residues" evidence="1">
    <location>
        <begin position="493"/>
        <end position="508"/>
    </location>
</feature>
<feature type="region of interest" description="Disordered" evidence="1">
    <location>
        <begin position="315"/>
        <end position="335"/>
    </location>
</feature>
<name>A0A397FV18_APHAT</name>
<gene>
    <name evidence="3" type="ORF">DYB31_009739</name>
</gene>
<dbReference type="Proteomes" id="UP000266196">
    <property type="component" value="Unassembled WGS sequence"/>
</dbReference>
<dbReference type="CDD" id="cd01650">
    <property type="entry name" value="RT_nLTR_like"/>
    <property type="match status" value="1"/>
</dbReference>
<accession>A0A397FV18</accession>
<dbReference type="VEuPathDB" id="FungiDB:H257_16116"/>